<comment type="caution">
    <text evidence="2">The sequence shown here is derived from an EMBL/GenBank/DDBJ whole genome shotgun (WGS) entry which is preliminary data.</text>
</comment>
<dbReference type="Proteomes" id="UP000823749">
    <property type="component" value="Chromosome 12"/>
</dbReference>
<accession>A0AAV6HZJ6</accession>
<keyword evidence="3" id="KW-1185">Reference proteome</keyword>
<dbReference type="AlphaFoldDB" id="A0AAV6HZJ6"/>
<organism evidence="2 3">
    <name type="scientific">Rhododendron griersonianum</name>
    <dbReference type="NCBI Taxonomy" id="479676"/>
    <lineage>
        <taxon>Eukaryota</taxon>
        <taxon>Viridiplantae</taxon>
        <taxon>Streptophyta</taxon>
        <taxon>Embryophyta</taxon>
        <taxon>Tracheophyta</taxon>
        <taxon>Spermatophyta</taxon>
        <taxon>Magnoliopsida</taxon>
        <taxon>eudicotyledons</taxon>
        <taxon>Gunneridae</taxon>
        <taxon>Pentapetalae</taxon>
        <taxon>asterids</taxon>
        <taxon>Ericales</taxon>
        <taxon>Ericaceae</taxon>
        <taxon>Ericoideae</taxon>
        <taxon>Rhodoreae</taxon>
        <taxon>Rhododendron</taxon>
    </lineage>
</organism>
<gene>
    <name evidence="2" type="ORF">RHGRI_034192</name>
</gene>
<dbReference type="EMBL" id="JACTNZ010000012">
    <property type="protein sequence ID" value="KAG5521881.1"/>
    <property type="molecule type" value="Genomic_DNA"/>
</dbReference>
<sequence length="69" mass="7385">MIQDVDTESERGYGGSNPGPVRNSREAAAAGEDEEADIDFAEDREFAGFLHETAASFGEGNLTSVLVYD</sequence>
<proteinExistence type="predicted"/>
<feature type="region of interest" description="Disordered" evidence="1">
    <location>
        <begin position="1"/>
        <end position="34"/>
    </location>
</feature>
<name>A0AAV6HZJ6_9ERIC</name>
<reference evidence="2" key="1">
    <citation type="submission" date="2020-08" db="EMBL/GenBank/DDBJ databases">
        <title>Plant Genome Project.</title>
        <authorList>
            <person name="Zhang R.-G."/>
        </authorList>
    </citation>
    <scope>NUCLEOTIDE SEQUENCE</scope>
    <source>
        <strain evidence="2">WSP0</strain>
        <tissue evidence="2">Leaf</tissue>
    </source>
</reference>
<evidence type="ECO:0000256" key="1">
    <source>
        <dbReference type="SAM" id="MobiDB-lite"/>
    </source>
</evidence>
<protein>
    <submittedName>
        <fullName evidence="2">Uncharacterized protein</fullName>
    </submittedName>
</protein>
<evidence type="ECO:0000313" key="2">
    <source>
        <dbReference type="EMBL" id="KAG5521881.1"/>
    </source>
</evidence>
<evidence type="ECO:0000313" key="3">
    <source>
        <dbReference type="Proteomes" id="UP000823749"/>
    </source>
</evidence>